<dbReference type="Proteomes" id="UP001597373">
    <property type="component" value="Unassembled WGS sequence"/>
</dbReference>
<accession>A0ABW5DF86</accession>
<dbReference type="HAMAP" id="MF_00457">
    <property type="entry name" value="UPF0173"/>
    <property type="match status" value="1"/>
</dbReference>
<name>A0ABW5DF86_9HYPH</name>
<keyword evidence="5" id="KW-1185">Reference proteome</keyword>
<organism evidence="4 5">
    <name type="scientific">Chelativorans composti</name>
    <dbReference type="NCBI Taxonomy" id="768533"/>
    <lineage>
        <taxon>Bacteria</taxon>
        <taxon>Pseudomonadati</taxon>
        <taxon>Pseudomonadota</taxon>
        <taxon>Alphaproteobacteria</taxon>
        <taxon>Hyphomicrobiales</taxon>
        <taxon>Phyllobacteriaceae</taxon>
        <taxon>Chelativorans</taxon>
    </lineage>
</organism>
<sequence length="235" mass="25264">MKITWYGHSAFRIEVEGAVILIDPFLSGNPTWQGGWERPAEGVTHVLLTHGHGDHVGDTVAILKKTGAMLVANAEICTYMSKQDIGNAKVNPGNHGGTIDCGAFTVTFVNALHSSSLSTADGTPIYLGNPLGLVLHFPKDKTLYHMGDTDIFGDMALINELHQPQIGIVPIGDRYTMGGAVAAYACRRFFNFETVIPCHYGTFPALDQTPDKFIAGLEDSGPKVVVPTRGEAVEL</sequence>
<dbReference type="PANTHER" id="PTHR43546">
    <property type="entry name" value="UPF0173 METAL-DEPENDENT HYDROLASE MJ1163-RELATED"/>
    <property type="match status" value="1"/>
</dbReference>
<evidence type="ECO:0000313" key="5">
    <source>
        <dbReference type="Proteomes" id="UP001597373"/>
    </source>
</evidence>
<dbReference type="PANTHER" id="PTHR43546:SF3">
    <property type="entry name" value="UPF0173 METAL-DEPENDENT HYDROLASE MJ1163"/>
    <property type="match status" value="1"/>
</dbReference>
<dbReference type="Pfam" id="PF13483">
    <property type="entry name" value="Lactamase_B_3"/>
    <property type="match status" value="1"/>
</dbReference>
<dbReference type="RefSeq" id="WP_345100373.1">
    <property type="nucleotide sequence ID" value="NZ_BAABGS010000074.1"/>
</dbReference>
<dbReference type="InterPro" id="IPR022877">
    <property type="entry name" value="UPF0173"/>
</dbReference>
<comment type="caution">
    <text evidence="4">The sequence shown here is derived from an EMBL/GenBank/DDBJ whole genome shotgun (WGS) entry which is preliminary data.</text>
</comment>
<proteinExistence type="inferred from homology"/>
<feature type="domain" description="Metallo-beta-lactamase" evidence="3">
    <location>
        <begin position="7"/>
        <end position="199"/>
    </location>
</feature>
<reference evidence="5" key="1">
    <citation type="journal article" date="2019" name="Int. J. Syst. Evol. Microbiol.">
        <title>The Global Catalogue of Microorganisms (GCM) 10K type strain sequencing project: providing services to taxonomists for standard genome sequencing and annotation.</title>
        <authorList>
            <consortium name="The Broad Institute Genomics Platform"/>
            <consortium name="The Broad Institute Genome Sequencing Center for Infectious Disease"/>
            <person name="Wu L."/>
            <person name="Ma J."/>
        </authorList>
    </citation>
    <scope>NUCLEOTIDE SEQUENCE [LARGE SCALE GENOMIC DNA]</scope>
    <source>
        <strain evidence="5">KCTC 23707</strain>
    </source>
</reference>
<dbReference type="InterPro" id="IPR050114">
    <property type="entry name" value="UPF0173_UPF0282_UlaG_hydrolase"/>
</dbReference>
<dbReference type="InterPro" id="IPR036866">
    <property type="entry name" value="RibonucZ/Hydroxyglut_hydro"/>
</dbReference>
<dbReference type="NCBIfam" id="NF001911">
    <property type="entry name" value="PRK00685.1"/>
    <property type="match status" value="1"/>
</dbReference>
<dbReference type="SUPFAM" id="SSF56281">
    <property type="entry name" value="Metallo-hydrolase/oxidoreductase"/>
    <property type="match status" value="1"/>
</dbReference>
<evidence type="ECO:0000259" key="3">
    <source>
        <dbReference type="SMART" id="SM00849"/>
    </source>
</evidence>
<dbReference type="InterPro" id="IPR001279">
    <property type="entry name" value="Metallo-B-lactamas"/>
</dbReference>
<gene>
    <name evidence="4" type="ORF">ACFSMZ_04540</name>
</gene>
<dbReference type="EMBL" id="JBHUIR010000017">
    <property type="protein sequence ID" value="MFD2259029.1"/>
    <property type="molecule type" value="Genomic_DNA"/>
</dbReference>
<keyword evidence="1 2" id="KW-0378">Hydrolase</keyword>
<dbReference type="SMART" id="SM00849">
    <property type="entry name" value="Lactamase_B"/>
    <property type="match status" value="1"/>
</dbReference>
<dbReference type="Gene3D" id="3.60.15.10">
    <property type="entry name" value="Ribonuclease Z/Hydroxyacylglutathione hydrolase-like"/>
    <property type="match status" value="1"/>
</dbReference>
<evidence type="ECO:0000256" key="1">
    <source>
        <dbReference type="ARBA" id="ARBA00022801"/>
    </source>
</evidence>
<protein>
    <recommendedName>
        <fullName evidence="2">UPF0173 metal-dependent hydrolase ACFSMZ_04540</fullName>
    </recommendedName>
</protein>
<evidence type="ECO:0000313" key="4">
    <source>
        <dbReference type="EMBL" id="MFD2259029.1"/>
    </source>
</evidence>
<dbReference type="GO" id="GO:0016787">
    <property type="term" value="F:hydrolase activity"/>
    <property type="evidence" value="ECO:0007669"/>
    <property type="project" value="UniProtKB-KW"/>
</dbReference>
<comment type="similarity">
    <text evidence="2">Belongs to the UPF0173 family.</text>
</comment>
<evidence type="ECO:0000256" key="2">
    <source>
        <dbReference type="HAMAP-Rule" id="MF_00457"/>
    </source>
</evidence>